<dbReference type="PANTHER" id="PTHR46179">
    <property type="entry name" value="ZINC FINGER PROTEIN"/>
    <property type="match status" value="1"/>
</dbReference>
<feature type="compositionally biased region" description="Low complexity" evidence="2">
    <location>
        <begin position="128"/>
        <end position="140"/>
    </location>
</feature>
<dbReference type="SMART" id="SM00355">
    <property type="entry name" value="ZnF_C2H2"/>
    <property type="match status" value="3"/>
</dbReference>
<dbReference type="PROSITE" id="PS50157">
    <property type="entry name" value="ZINC_FINGER_C2H2_2"/>
    <property type="match status" value="1"/>
</dbReference>
<dbReference type="PROSITE" id="PS00028">
    <property type="entry name" value="ZINC_FINGER_C2H2_1"/>
    <property type="match status" value="1"/>
</dbReference>
<keyword evidence="5" id="KW-1185">Reference proteome</keyword>
<dbReference type="Gene3D" id="3.30.160.60">
    <property type="entry name" value="Classic Zinc Finger"/>
    <property type="match status" value="1"/>
</dbReference>
<reference evidence="4" key="1">
    <citation type="journal article" date="2020" name="Stud. Mycol.">
        <title>101 Dothideomycetes genomes: a test case for predicting lifestyles and emergence of pathogens.</title>
        <authorList>
            <person name="Haridas S."/>
            <person name="Albert R."/>
            <person name="Binder M."/>
            <person name="Bloem J."/>
            <person name="Labutti K."/>
            <person name="Salamov A."/>
            <person name="Andreopoulos B."/>
            <person name="Baker S."/>
            <person name="Barry K."/>
            <person name="Bills G."/>
            <person name="Bluhm B."/>
            <person name="Cannon C."/>
            <person name="Castanera R."/>
            <person name="Culley D."/>
            <person name="Daum C."/>
            <person name="Ezra D."/>
            <person name="Gonzalez J."/>
            <person name="Henrissat B."/>
            <person name="Kuo A."/>
            <person name="Liang C."/>
            <person name="Lipzen A."/>
            <person name="Lutzoni F."/>
            <person name="Magnuson J."/>
            <person name="Mondo S."/>
            <person name="Nolan M."/>
            <person name="Ohm R."/>
            <person name="Pangilinan J."/>
            <person name="Park H.-J."/>
            <person name="Ramirez L."/>
            <person name="Alfaro M."/>
            <person name="Sun H."/>
            <person name="Tritt A."/>
            <person name="Yoshinaga Y."/>
            <person name="Zwiers L.-H."/>
            <person name="Turgeon B."/>
            <person name="Goodwin S."/>
            <person name="Spatafora J."/>
            <person name="Crous P."/>
            <person name="Grigoriev I."/>
        </authorList>
    </citation>
    <scope>NUCLEOTIDE SEQUENCE</scope>
    <source>
        <strain evidence="4">Tuck. ex Michener</strain>
    </source>
</reference>
<dbReference type="Proteomes" id="UP000800092">
    <property type="component" value="Unassembled WGS sequence"/>
</dbReference>
<dbReference type="GO" id="GO:0006357">
    <property type="term" value="P:regulation of transcription by RNA polymerase II"/>
    <property type="evidence" value="ECO:0007669"/>
    <property type="project" value="TreeGrafter"/>
</dbReference>
<dbReference type="InterPro" id="IPR036236">
    <property type="entry name" value="Znf_C2H2_sf"/>
</dbReference>
<evidence type="ECO:0000256" key="2">
    <source>
        <dbReference type="SAM" id="MobiDB-lite"/>
    </source>
</evidence>
<dbReference type="PANTHER" id="PTHR46179:SF19">
    <property type="entry name" value="C2H2 FINGER DOMAIN TRANSCRIPTION FACTOR (EUROFUNG)-RELATED"/>
    <property type="match status" value="1"/>
</dbReference>
<dbReference type="OrthoDB" id="654211at2759"/>
<organism evidence="4 5">
    <name type="scientific">Viridothelium virens</name>
    <name type="common">Speckled blister lichen</name>
    <name type="synonym">Trypethelium virens</name>
    <dbReference type="NCBI Taxonomy" id="1048519"/>
    <lineage>
        <taxon>Eukaryota</taxon>
        <taxon>Fungi</taxon>
        <taxon>Dikarya</taxon>
        <taxon>Ascomycota</taxon>
        <taxon>Pezizomycotina</taxon>
        <taxon>Dothideomycetes</taxon>
        <taxon>Dothideomycetes incertae sedis</taxon>
        <taxon>Trypetheliales</taxon>
        <taxon>Trypetheliaceae</taxon>
        <taxon>Viridothelium</taxon>
    </lineage>
</organism>
<sequence>MSRFPTAQRDKSVMEEQHNYNRWIPTGGPAIPSSPYSFHSVHVSQPPQMNDFPIFLDHSMPSQSHRPYQAQRYPHGHHRNGSGDSMLIPSSSSYYVPPVCTLPGLSQTYPGTFSELSEAYMYPRRHSPPSSLAPASDSQAVRQSRSASFNSTGAFATDASRPASHSDFSRGGSPSITDLSGYGYLNVDGTWSCAFPGCSSRATFTRGCDLRKHYKRHTKSLFCRHEGCPQAKEGGFSSKKDRARHEAKHNPGILCEWAGCERVFSRVDNMKDHVRRIHKKGAR</sequence>
<dbReference type="InterPro" id="IPR051061">
    <property type="entry name" value="Zinc_finger_trans_reg"/>
</dbReference>
<dbReference type="InterPro" id="IPR013087">
    <property type="entry name" value="Znf_C2H2_type"/>
</dbReference>
<dbReference type="SUPFAM" id="SSF57667">
    <property type="entry name" value="beta-beta-alpha zinc fingers"/>
    <property type="match status" value="1"/>
</dbReference>
<dbReference type="GO" id="GO:0008270">
    <property type="term" value="F:zinc ion binding"/>
    <property type="evidence" value="ECO:0007669"/>
    <property type="project" value="UniProtKB-KW"/>
</dbReference>
<evidence type="ECO:0000256" key="1">
    <source>
        <dbReference type="PROSITE-ProRule" id="PRU00042"/>
    </source>
</evidence>
<feature type="compositionally biased region" description="Polar residues" evidence="2">
    <location>
        <begin position="141"/>
        <end position="154"/>
    </location>
</feature>
<evidence type="ECO:0000259" key="3">
    <source>
        <dbReference type="PROSITE" id="PS50157"/>
    </source>
</evidence>
<keyword evidence="1" id="KW-0862">Zinc</keyword>
<feature type="domain" description="C2H2-type" evidence="3">
    <location>
        <begin position="253"/>
        <end position="278"/>
    </location>
</feature>
<name>A0A6A6HMS3_VIRVR</name>
<dbReference type="GO" id="GO:0005634">
    <property type="term" value="C:nucleus"/>
    <property type="evidence" value="ECO:0007669"/>
    <property type="project" value="TreeGrafter"/>
</dbReference>
<dbReference type="EMBL" id="ML991772">
    <property type="protein sequence ID" value="KAF2239425.1"/>
    <property type="molecule type" value="Genomic_DNA"/>
</dbReference>
<keyword evidence="1" id="KW-0479">Metal-binding</keyword>
<proteinExistence type="predicted"/>
<protein>
    <recommendedName>
        <fullName evidence="3">C2H2-type domain-containing protein</fullName>
    </recommendedName>
</protein>
<accession>A0A6A6HMS3</accession>
<evidence type="ECO:0000313" key="4">
    <source>
        <dbReference type="EMBL" id="KAF2239425.1"/>
    </source>
</evidence>
<dbReference type="AlphaFoldDB" id="A0A6A6HMS3"/>
<evidence type="ECO:0000313" key="5">
    <source>
        <dbReference type="Proteomes" id="UP000800092"/>
    </source>
</evidence>
<feature type="region of interest" description="Disordered" evidence="2">
    <location>
        <begin position="63"/>
        <end position="86"/>
    </location>
</feature>
<feature type="region of interest" description="Disordered" evidence="2">
    <location>
        <begin position="124"/>
        <end position="172"/>
    </location>
</feature>
<gene>
    <name evidence="4" type="ORF">EV356DRAFT_528024</name>
</gene>
<keyword evidence="1" id="KW-0863">Zinc-finger</keyword>